<dbReference type="RefSeq" id="WP_167315119.1">
    <property type="nucleotide sequence ID" value="NZ_CP050267.1"/>
</dbReference>
<evidence type="ECO:0000256" key="5">
    <source>
        <dbReference type="SAM" id="MobiDB-lite"/>
    </source>
</evidence>
<feature type="transmembrane region" description="Helical" evidence="6">
    <location>
        <begin position="362"/>
        <end position="385"/>
    </location>
</feature>
<keyword evidence="3 6" id="KW-1133">Transmembrane helix</keyword>
<keyword evidence="2 6" id="KW-0812">Transmembrane</keyword>
<feature type="transmembrane region" description="Helical" evidence="6">
    <location>
        <begin position="258"/>
        <end position="281"/>
    </location>
</feature>
<dbReference type="Proteomes" id="UP000501408">
    <property type="component" value="Chromosome 2"/>
</dbReference>
<dbReference type="InterPro" id="IPR001046">
    <property type="entry name" value="NRAMP_fam"/>
</dbReference>
<comment type="subcellular location">
    <subcellularLocation>
        <location evidence="1">Membrane</location>
        <topology evidence="1">Multi-pass membrane protein</topology>
    </subcellularLocation>
</comment>
<keyword evidence="4 6" id="KW-0472">Membrane</keyword>
<evidence type="ECO:0000313" key="7">
    <source>
        <dbReference type="EMBL" id="QIR07518.1"/>
    </source>
</evidence>
<evidence type="ECO:0000256" key="4">
    <source>
        <dbReference type="ARBA" id="ARBA00023136"/>
    </source>
</evidence>
<protein>
    <submittedName>
        <fullName evidence="7">Divalent metal cation transporter</fullName>
    </submittedName>
</protein>
<evidence type="ECO:0000313" key="8">
    <source>
        <dbReference type="Proteomes" id="UP000501408"/>
    </source>
</evidence>
<keyword evidence="8" id="KW-1185">Reference proteome</keyword>
<dbReference type="PANTHER" id="PTHR11706:SF2">
    <property type="entry name" value="TRANSPORTER PROTEIN"/>
    <property type="match status" value="1"/>
</dbReference>
<name>A0ABX6K7L5_SALCS</name>
<feature type="transmembrane region" description="Helical" evidence="6">
    <location>
        <begin position="36"/>
        <end position="58"/>
    </location>
</feature>
<dbReference type="PANTHER" id="PTHR11706">
    <property type="entry name" value="SOLUTE CARRIER PROTEIN FAMILY 11 MEMBER"/>
    <property type="match status" value="1"/>
</dbReference>
<feature type="transmembrane region" description="Helical" evidence="6">
    <location>
        <begin position="301"/>
        <end position="327"/>
    </location>
</feature>
<feature type="transmembrane region" description="Helical" evidence="6">
    <location>
        <begin position="141"/>
        <end position="165"/>
    </location>
</feature>
<feature type="transmembrane region" description="Helical" evidence="6">
    <location>
        <begin position="108"/>
        <end position="129"/>
    </location>
</feature>
<organism evidence="7 8">
    <name type="scientific">Salinivibrio costicola</name>
    <name type="common">Vibrio costicola</name>
    <dbReference type="NCBI Taxonomy" id="51367"/>
    <lineage>
        <taxon>Bacteria</taxon>
        <taxon>Pseudomonadati</taxon>
        <taxon>Pseudomonadota</taxon>
        <taxon>Gammaproteobacteria</taxon>
        <taxon>Vibrionales</taxon>
        <taxon>Vibrionaceae</taxon>
        <taxon>Salinivibrio</taxon>
    </lineage>
</organism>
<sequence>MASEKVITQTGRSSASTTSASTKPHSITQSESRSGFNWSLIMGAAFLMATSAVGPGFLTQTTVFTQTLGASFGFVILVSILLDIGAQLNIWRVIVVAKKRAQDIANELLPGLGFAIAGAVSLGGLAFNVGNIGGAGMGMNVLFPSLSPIVGAAISAVIAVTIFLLKDAGKIMDRFTILMGGALIAMTLYVLFSTETPVGEALYRSVWPENVDVIAIVTLVGGTVGGYITFAGAHRLIDAGVTGQEALPQVNRGSISAISLASLVRIVLFLAALGVISQGVILDPSNPPASMFQHAAGHIGYKLFGMVLWAAAITSVIGAAYTSVSFLKTLHPMIEKHSSACIIGFIVASSLIFCFVGKPVTLLIIAGALNGIILPVTLGTMLIAARKKTVIGHYEHPVWMSVVGWLITAMMAAMSVYTLYTMFLK</sequence>
<accession>A0ABX6K7L5</accession>
<feature type="transmembrane region" description="Helical" evidence="6">
    <location>
        <begin position="214"/>
        <end position="237"/>
    </location>
</feature>
<evidence type="ECO:0000256" key="3">
    <source>
        <dbReference type="ARBA" id="ARBA00022989"/>
    </source>
</evidence>
<dbReference type="Pfam" id="PF01566">
    <property type="entry name" value="Nramp"/>
    <property type="match status" value="1"/>
</dbReference>
<feature type="transmembrane region" description="Helical" evidence="6">
    <location>
        <begin position="70"/>
        <end position="96"/>
    </location>
</feature>
<reference evidence="7 8" key="1">
    <citation type="submission" date="2020-03" db="EMBL/GenBank/DDBJ databases">
        <title>Genome mining reveals the biosynthetic pathways of PHA and ectoines of the halophilic strain Salinivibrio costicola M318 isolated from fermented shrimp paste.</title>
        <authorList>
            <person name="Doan T.V."/>
            <person name="Tran L.T."/>
            <person name="Trieu T.A."/>
            <person name="Nguyen Q.V."/>
            <person name="Quach T.N."/>
            <person name="Phi T.Q."/>
            <person name="Kumar S."/>
        </authorList>
    </citation>
    <scope>NUCLEOTIDE SEQUENCE [LARGE SCALE GENOMIC DNA]</scope>
    <source>
        <strain evidence="7 8">M318</strain>
    </source>
</reference>
<evidence type="ECO:0000256" key="2">
    <source>
        <dbReference type="ARBA" id="ARBA00022692"/>
    </source>
</evidence>
<feature type="transmembrane region" description="Helical" evidence="6">
    <location>
        <begin position="339"/>
        <end position="356"/>
    </location>
</feature>
<dbReference type="EMBL" id="CP050267">
    <property type="protein sequence ID" value="QIR07518.1"/>
    <property type="molecule type" value="Genomic_DNA"/>
</dbReference>
<gene>
    <name evidence="7" type="ORF">HBA18_13945</name>
</gene>
<evidence type="ECO:0000256" key="6">
    <source>
        <dbReference type="SAM" id="Phobius"/>
    </source>
</evidence>
<feature type="compositionally biased region" description="Low complexity" evidence="5">
    <location>
        <begin position="13"/>
        <end position="22"/>
    </location>
</feature>
<proteinExistence type="predicted"/>
<feature type="region of interest" description="Disordered" evidence="5">
    <location>
        <begin position="1"/>
        <end position="30"/>
    </location>
</feature>
<feature type="transmembrane region" description="Helical" evidence="6">
    <location>
        <begin position="177"/>
        <end position="194"/>
    </location>
</feature>
<feature type="compositionally biased region" description="Polar residues" evidence="5">
    <location>
        <begin position="1"/>
        <end position="12"/>
    </location>
</feature>
<evidence type="ECO:0000256" key="1">
    <source>
        <dbReference type="ARBA" id="ARBA00004141"/>
    </source>
</evidence>
<feature type="transmembrane region" description="Helical" evidence="6">
    <location>
        <begin position="397"/>
        <end position="420"/>
    </location>
</feature>